<keyword evidence="3" id="KW-0029">Amino-acid transport</keyword>
<dbReference type="SUPFAM" id="SSF53822">
    <property type="entry name" value="Periplasmic binding protein-like I"/>
    <property type="match status" value="1"/>
</dbReference>
<name>A0A1E5Q477_9PROT</name>
<gene>
    <name evidence="6" type="ORF">BEN30_16370</name>
</gene>
<evidence type="ECO:0000256" key="4">
    <source>
        <dbReference type="SAM" id="MobiDB-lite"/>
    </source>
</evidence>
<dbReference type="PANTHER" id="PTHR30483">
    <property type="entry name" value="LEUCINE-SPECIFIC-BINDING PROTEIN"/>
    <property type="match status" value="1"/>
</dbReference>
<dbReference type="AlphaFoldDB" id="A0A1E5Q477"/>
<dbReference type="InterPro" id="IPR028082">
    <property type="entry name" value="Peripla_BP_I"/>
</dbReference>
<feature type="region of interest" description="Disordered" evidence="4">
    <location>
        <begin position="37"/>
        <end position="90"/>
    </location>
</feature>
<reference evidence="7" key="1">
    <citation type="submission" date="2016-07" db="EMBL/GenBank/DDBJ databases">
        <authorList>
            <person name="Florea S."/>
            <person name="Webb J.S."/>
            <person name="Jaromczyk J."/>
            <person name="Schardl C.L."/>
        </authorList>
    </citation>
    <scope>NUCLEOTIDE SEQUENCE [LARGE SCALE GENOMIC DNA]</scope>
    <source>
        <strain evidence="7">MV-1</strain>
    </source>
</reference>
<evidence type="ECO:0000256" key="2">
    <source>
        <dbReference type="ARBA" id="ARBA00022729"/>
    </source>
</evidence>
<keyword evidence="7" id="KW-1185">Reference proteome</keyword>
<dbReference type="InterPro" id="IPR028081">
    <property type="entry name" value="Leu-bd"/>
</dbReference>
<dbReference type="Gene3D" id="3.40.50.2300">
    <property type="match status" value="2"/>
</dbReference>
<protein>
    <recommendedName>
        <fullName evidence="5">Leucine-binding protein domain-containing protein</fullName>
    </recommendedName>
</protein>
<evidence type="ECO:0000256" key="1">
    <source>
        <dbReference type="ARBA" id="ARBA00010062"/>
    </source>
</evidence>
<dbReference type="CDD" id="cd06339">
    <property type="entry name" value="PBP1_YraM_LppC_lipoprotein-like"/>
    <property type="match status" value="1"/>
</dbReference>
<dbReference type="PROSITE" id="PS51257">
    <property type="entry name" value="PROKAR_LIPOPROTEIN"/>
    <property type="match status" value="1"/>
</dbReference>
<feature type="domain" description="Leucine-binding protein" evidence="5">
    <location>
        <begin position="119"/>
        <end position="475"/>
    </location>
</feature>
<evidence type="ECO:0000313" key="7">
    <source>
        <dbReference type="Proteomes" id="UP000095347"/>
    </source>
</evidence>
<proteinExistence type="inferred from homology"/>
<dbReference type="InterPro" id="IPR051010">
    <property type="entry name" value="BCAA_transport"/>
</dbReference>
<dbReference type="OrthoDB" id="7210494at2"/>
<evidence type="ECO:0000259" key="5">
    <source>
        <dbReference type="Pfam" id="PF13458"/>
    </source>
</evidence>
<dbReference type="RefSeq" id="WP_069959240.1">
    <property type="nucleotide sequence ID" value="NZ_MCGG01000071.1"/>
</dbReference>
<dbReference type="GO" id="GO:0006865">
    <property type="term" value="P:amino acid transport"/>
    <property type="evidence" value="ECO:0007669"/>
    <property type="project" value="UniProtKB-KW"/>
</dbReference>
<dbReference type="EMBL" id="MCGG01000071">
    <property type="protein sequence ID" value="OEJ64387.1"/>
    <property type="molecule type" value="Genomic_DNA"/>
</dbReference>
<comment type="similarity">
    <text evidence="1">Belongs to the leucine-binding protein family.</text>
</comment>
<dbReference type="PANTHER" id="PTHR30483:SF6">
    <property type="entry name" value="PERIPLASMIC BINDING PROTEIN OF ABC TRANSPORTER FOR NATURAL AMINO ACIDS"/>
    <property type="match status" value="1"/>
</dbReference>
<organism evidence="6 7">
    <name type="scientific">Magnetovibrio blakemorei</name>
    <dbReference type="NCBI Taxonomy" id="28181"/>
    <lineage>
        <taxon>Bacteria</taxon>
        <taxon>Pseudomonadati</taxon>
        <taxon>Pseudomonadota</taxon>
        <taxon>Alphaproteobacteria</taxon>
        <taxon>Rhodospirillales</taxon>
        <taxon>Magnetovibrionaceae</taxon>
        <taxon>Magnetovibrio</taxon>
    </lineage>
</organism>
<dbReference type="Proteomes" id="UP000095347">
    <property type="component" value="Unassembled WGS sequence"/>
</dbReference>
<comment type="caution">
    <text evidence="6">The sequence shown here is derived from an EMBL/GenBank/DDBJ whole genome shotgun (WGS) entry which is preliminary data.</text>
</comment>
<sequence length="490" mass="51358">MFHLNIKNSPVGSVLRFGVVVVLLSTVVAGCEPITMGGKPQLSNPQPTPSTSGQTQAHNSHVASAGVGPQGGYDRTPLPQPPSLPSLDDLIGRIPQATSQSDGTAGAGEPPIIPMARGLRVAILLPLSGTNQRVGSAMLNAAQMALFEFAGSGFEVLVHDTQGTPEGAREAARLAIADGARMIIGPLLSTSVRAVSDQAIAAGVPVVAFSSDRTVAEPGVYTMGFFPSDEVKRVVEYARSKGAERFALLAPRGANGEAVSKALNASVWAAGGFVVQSEFYDPQLSDFSEPVKRIAHYDERRAALLQQRASLEAHGDEVSLLALKRLENLQTLGEVPFDALLLADGGKRLIAVAAMLPYYDIDPKKVKILGTGQWDAAGLGAEPALVGGWYAAPDPTVRKIFSDKYLAAYGIRPHRLATLAYDATALAVVLGAQNTPQPYSPDMLAQAGGFAGRDGIFRFSPSGIAERGLAVLQVQGKTARVIDPAPKAFP</sequence>
<dbReference type="Pfam" id="PF13458">
    <property type="entry name" value="Peripla_BP_6"/>
    <property type="match status" value="1"/>
</dbReference>
<keyword evidence="3" id="KW-0813">Transport</keyword>
<accession>A0A1E5Q477</accession>
<evidence type="ECO:0000256" key="3">
    <source>
        <dbReference type="ARBA" id="ARBA00022970"/>
    </source>
</evidence>
<evidence type="ECO:0000313" key="6">
    <source>
        <dbReference type="EMBL" id="OEJ64387.1"/>
    </source>
</evidence>
<keyword evidence="2" id="KW-0732">Signal</keyword>
<dbReference type="STRING" id="28181.BEN30_16370"/>
<feature type="compositionally biased region" description="Polar residues" evidence="4">
    <location>
        <begin position="41"/>
        <end position="62"/>
    </location>
</feature>